<protein>
    <submittedName>
        <fullName evidence="3">DUF4350 domain-containing protein</fullName>
    </submittedName>
</protein>
<dbReference type="OrthoDB" id="1111222at2"/>
<reference evidence="3 4" key="1">
    <citation type="submission" date="2019-07" db="EMBL/GenBank/DDBJ databases">
        <authorList>
            <person name="Kim J."/>
        </authorList>
    </citation>
    <scope>NUCLEOTIDE SEQUENCE [LARGE SCALE GENOMIC DNA]</scope>
    <source>
        <strain evidence="3 4">MJ1a</strain>
    </source>
</reference>
<name>A0A563U1G2_9SPHI</name>
<dbReference type="Pfam" id="PF14258">
    <property type="entry name" value="DUF4350"/>
    <property type="match status" value="1"/>
</dbReference>
<dbReference type="InterPro" id="IPR025646">
    <property type="entry name" value="DUF4350"/>
</dbReference>
<dbReference type="Proteomes" id="UP000318010">
    <property type="component" value="Unassembled WGS sequence"/>
</dbReference>
<accession>A0A563U1G2</accession>
<gene>
    <name evidence="3" type="ORF">FPZ42_14055</name>
</gene>
<keyword evidence="1" id="KW-0472">Membrane</keyword>
<keyword evidence="1" id="KW-0812">Transmembrane</keyword>
<keyword evidence="4" id="KW-1185">Reference proteome</keyword>
<dbReference type="EMBL" id="VOEI01000005">
    <property type="protein sequence ID" value="TWR24882.1"/>
    <property type="molecule type" value="Genomic_DNA"/>
</dbReference>
<keyword evidence="1" id="KW-1133">Transmembrane helix</keyword>
<comment type="caution">
    <text evidence="3">The sequence shown here is derived from an EMBL/GenBank/DDBJ whole genome shotgun (WGS) entry which is preliminary data.</text>
</comment>
<feature type="domain" description="DUF4350" evidence="2">
    <location>
        <begin position="39"/>
        <end position="221"/>
    </location>
</feature>
<proteinExistence type="predicted"/>
<evidence type="ECO:0000313" key="3">
    <source>
        <dbReference type="EMBL" id="TWR24882.1"/>
    </source>
</evidence>
<evidence type="ECO:0000256" key="1">
    <source>
        <dbReference type="SAM" id="Phobius"/>
    </source>
</evidence>
<evidence type="ECO:0000259" key="2">
    <source>
        <dbReference type="Pfam" id="PF14258"/>
    </source>
</evidence>
<dbReference type="AlphaFoldDB" id="A0A563U1G2"/>
<feature type="transmembrane region" description="Helical" evidence="1">
    <location>
        <begin position="258"/>
        <end position="275"/>
    </location>
</feature>
<organism evidence="3 4">
    <name type="scientific">Mucilaginibacter achroorhodeus</name>
    <dbReference type="NCBI Taxonomy" id="2599294"/>
    <lineage>
        <taxon>Bacteria</taxon>
        <taxon>Pseudomonadati</taxon>
        <taxon>Bacteroidota</taxon>
        <taxon>Sphingobacteriia</taxon>
        <taxon>Sphingobacteriales</taxon>
        <taxon>Sphingobacteriaceae</taxon>
        <taxon>Mucilaginibacter</taxon>
    </lineage>
</organism>
<dbReference type="RefSeq" id="WP_146272294.1">
    <property type="nucleotide sequence ID" value="NZ_VOEI01000005.1"/>
</dbReference>
<sequence>MKDLKFYIIGILVLLTVYLVAEYNKPAPINWQVDLRYNSKAPFGNFILFDRVKDIFPDATIKRTNQSPYDVFTDSSLQSGNYIIIAKTASFNKTDTKALLKYISAGNTVFISALNWDGALTDSLKVNTGYEFDKKNPSVNFTNPKIKQAADLKTDKFTATQYFSSFDTTKAVVLAQNNYKHATYLKYNFGKGSLLVMANPQLLTNYCMVKPGGAAFADRVLSYIPTSDHIYWDQYQNGDILEDESPMRVFFRHPGLQWAYYISLAATLLFVLYNIKRRQRPIPVVDPLKNATLGFVTVVGNLYYEQRDNTDIAVKKITYFLEHLRNTYNLKTGTFDNDFLNVFIKKTGVDEKLGHDLINHMRFVLHQTKVSDAELIEINRLMEKFYSQTAPSYGK</sequence>
<evidence type="ECO:0000313" key="4">
    <source>
        <dbReference type="Proteomes" id="UP000318010"/>
    </source>
</evidence>